<evidence type="ECO:0000256" key="9">
    <source>
        <dbReference type="ARBA" id="ARBA00023268"/>
    </source>
</evidence>
<evidence type="ECO:0000256" key="8">
    <source>
        <dbReference type="ARBA" id="ARBA00023052"/>
    </source>
</evidence>
<feature type="compositionally biased region" description="Gly residues" evidence="12">
    <location>
        <begin position="940"/>
        <end position="951"/>
    </location>
</feature>
<organism evidence="14 15">
    <name type="scientific">Pseudokineococcus lusitanus</name>
    <dbReference type="NCBI Taxonomy" id="763993"/>
    <lineage>
        <taxon>Bacteria</taxon>
        <taxon>Bacillati</taxon>
        <taxon>Actinomycetota</taxon>
        <taxon>Actinomycetes</taxon>
        <taxon>Kineosporiales</taxon>
        <taxon>Kineosporiaceae</taxon>
        <taxon>Pseudokineococcus</taxon>
    </lineage>
</organism>
<dbReference type="RefSeq" id="WP_123378663.1">
    <property type="nucleotide sequence ID" value="NZ_RJKN01000001.1"/>
</dbReference>
<dbReference type="GO" id="GO:0045252">
    <property type="term" value="C:oxoglutarate dehydrogenase complex"/>
    <property type="evidence" value="ECO:0007669"/>
    <property type="project" value="TreeGrafter"/>
</dbReference>
<dbReference type="Proteomes" id="UP000276232">
    <property type="component" value="Unassembled WGS sequence"/>
</dbReference>
<dbReference type="GO" id="GO:0005829">
    <property type="term" value="C:cytosol"/>
    <property type="evidence" value="ECO:0007669"/>
    <property type="project" value="TreeGrafter"/>
</dbReference>
<feature type="compositionally biased region" description="Low complexity" evidence="12">
    <location>
        <begin position="163"/>
        <end position="180"/>
    </location>
</feature>
<dbReference type="GO" id="GO:0004149">
    <property type="term" value="F:dihydrolipoyllysine-residue succinyltransferase activity"/>
    <property type="evidence" value="ECO:0007669"/>
    <property type="project" value="UniProtKB-EC"/>
</dbReference>
<keyword evidence="7" id="KW-0560">Oxidoreductase</keyword>
<dbReference type="InterPro" id="IPR032106">
    <property type="entry name" value="2-oxogl_dehyd_N"/>
</dbReference>
<dbReference type="GO" id="GO:0030976">
    <property type="term" value="F:thiamine pyrophosphate binding"/>
    <property type="evidence" value="ECO:0007669"/>
    <property type="project" value="InterPro"/>
</dbReference>
<evidence type="ECO:0000256" key="2">
    <source>
        <dbReference type="ARBA" id="ARBA00001964"/>
    </source>
</evidence>
<feature type="compositionally biased region" description="Low complexity" evidence="12">
    <location>
        <begin position="140"/>
        <end position="155"/>
    </location>
</feature>
<accession>A0A3N1HTZ0</accession>
<evidence type="ECO:0000256" key="1">
    <source>
        <dbReference type="ARBA" id="ARBA00001946"/>
    </source>
</evidence>
<comment type="cofactor">
    <cofactor evidence="2">
        <name>thiamine diphosphate</name>
        <dbReference type="ChEBI" id="CHEBI:58937"/>
    </cofactor>
</comment>
<keyword evidence="8" id="KW-0786">Thiamine pyrophosphate</keyword>
<keyword evidence="4" id="KW-0816">Tricarboxylic acid cycle</keyword>
<dbReference type="PANTHER" id="PTHR23152">
    <property type="entry name" value="2-OXOGLUTARATE DEHYDROGENASE"/>
    <property type="match status" value="1"/>
</dbReference>
<dbReference type="SMART" id="SM00861">
    <property type="entry name" value="Transket_pyr"/>
    <property type="match status" value="1"/>
</dbReference>
<dbReference type="InterPro" id="IPR029061">
    <property type="entry name" value="THDP-binding"/>
</dbReference>
<evidence type="ECO:0000256" key="7">
    <source>
        <dbReference type="ARBA" id="ARBA00023002"/>
    </source>
</evidence>
<evidence type="ECO:0000313" key="15">
    <source>
        <dbReference type="Proteomes" id="UP000276232"/>
    </source>
</evidence>
<feature type="region of interest" description="Disordered" evidence="12">
    <location>
        <begin position="930"/>
        <end position="969"/>
    </location>
</feature>
<keyword evidence="5" id="KW-0479">Metal-binding</keyword>
<evidence type="ECO:0000313" key="14">
    <source>
        <dbReference type="EMBL" id="ROP45998.1"/>
    </source>
</evidence>
<dbReference type="InterPro" id="IPR011603">
    <property type="entry name" value="2oxoglutarate_DH_E1"/>
</dbReference>
<dbReference type="Gene3D" id="3.40.50.11610">
    <property type="entry name" value="Multifunctional 2-oxoglutarate metabolism enzyme, C-terminal domain"/>
    <property type="match status" value="1"/>
</dbReference>
<comment type="caution">
    <text evidence="14">The sequence shown here is derived from an EMBL/GenBank/DDBJ whole genome shotgun (WGS) entry which is preliminary data.</text>
</comment>
<feature type="compositionally biased region" description="Polar residues" evidence="12">
    <location>
        <begin position="117"/>
        <end position="128"/>
    </location>
</feature>
<dbReference type="Gene3D" id="3.30.559.10">
    <property type="entry name" value="Chloramphenicol acetyltransferase-like domain"/>
    <property type="match status" value="1"/>
</dbReference>
<sequence length="1351" mass="144906">MSQQETTSTGGASEGPGRSGDGGVPAGFGANAWLVDELHERYLEDKDSVDPAWWDFFADYTPGDGAPEGTGEDAGASDDAAAGTTGTTGTGAATTPPTEVPAGEPATPAPAPTTPAQSAEGSGSSSTPREAGAARRTADRPVTAPATADPAAPRAPRADEHAAGAQAPAPAPATPGASAGTSGGRTDRPRAASEPGLSAGVGPRDGATGDGPARVLRGPAADEEERADVTTRLRGPAARVVTNMEASLEVPTATSVRAVPAKALIDNRIVINSNLARARGGKVSFTHLIGYALVEALAEMPSMNVAYALEDGKPAVVQPAHVGLGIAIDLPKPDGTRQLMVPAVKPAERMDFAEFWVAYEDVVRRARGGKLGVDDFAGVTMSLTNPGTIGTVHSVPRLVKGQGAIIGVGAMDYPAEYQGASEETVARLGVSKVMTLTSTYDHRVIQGAQSGDFLRLVHTKLLGLDGFYDRVFSALHIPYEPVRWVKDTSLKGQDDVGRVSRVVELIHAYRVRGHLMADTDPLEYRQRRHPDLDVQTHGLTLWDLDREFPTGGFGDGAPMKLRHILGVLRDSYCRTTGIEYMHIQDPEQRAWIQSHVEKPYSKPDRDEQLRILGRLNAAEAFETFLQTKFVGQKRFSLEGGESVIPLLDALLSEAAEAGHDEVAIGMSHRGRLNVLTNIAGKSYGQVFREFEGSAVPGSVQGSGDVKYHLGTEGRFTAATGASTKVYLAANPSHLEAVDPVLEGIARAKQDRIDLGGKAFPVLPVLLHGDAAFAGQGVVAETLNLSQLRGYRTGGTVHVVINNQVGFTTAPASSRSSYYSTDVGRMIQAPILHVNGDDPEACVRAARLAFAFREEFEKDVVIDMVCYRRRGHNEGDDPSMTQPLMYALIEAKRSVRKLYTEALIGRGDITVEEAEQALRDYQGQLERAFAETKETPASGGSRAGDGADGPGGLERPSAQQDDRVVRADSTAVDRSVLERIGGAHTSPPEGFTVHPKLMALLEKREQMSREGGIDWGYGELLAFGSLLLEGVPVRLAGQDSRRGTFTQRHAVLHDRETGREWTPLKALSDDQARFWVYDSLLSEFAAMGFEYGYSVERPDALVLWEAQFGDFANGAQSIVDEFISCSEQKWGQRSSVVLLLPHGYEGQGPDHSSGRIERFLQMCAEENMTVAVPSSPASHFHLLRRQAYARPRRPLVVFTPKSMLRLKAAASAVEDFTEGGFRAVLPDTRLPGAPQDVDRVLLCSGKVSWDLEAARAKRGDTRTAIVRVEQLYPLDEDAYRAALEPFGDAELVWVQEEPANQGAWPFVALGVAPQLGRSIRPVTRPASAAPATGSSRKHAAEQEDLVTRAFAR</sequence>
<evidence type="ECO:0000256" key="11">
    <source>
        <dbReference type="ARBA" id="ARBA00052761"/>
    </source>
</evidence>
<protein>
    <submittedName>
        <fullName evidence="14">2-oxoglutarate dehydrogenase E1 component</fullName>
    </submittedName>
</protein>
<dbReference type="InterPro" id="IPR005475">
    <property type="entry name" value="Transketolase-like_Pyr-bd"/>
</dbReference>
<name>A0A3N1HTZ0_9ACTN</name>
<dbReference type="SUPFAM" id="SSF52518">
    <property type="entry name" value="Thiamin diphosphate-binding fold (THDP-binding)"/>
    <property type="match status" value="2"/>
</dbReference>
<feature type="region of interest" description="Disordered" evidence="12">
    <location>
        <begin position="1322"/>
        <end position="1344"/>
    </location>
</feature>
<keyword evidence="9" id="KW-0511">Multifunctional enzyme</keyword>
<dbReference type="EMBL" id="RJKN01000001">
    <property type="protein sequence ID" value="ROP45998.1"/>
    <property type="molecule type" value="Genomic_DNA"/>
</dbReference>
<feature type="compositionally biased region" description="Gly residues" evidence="12">
    <location>
        <begin position="12"/>
        <end position="26"/>
    </location>
</feature>
<dbReference type="NCBIfam" id="NF008907">
    <property type="entry name" value="PRK12270.1"/>
    <property type="match status" value="1"/>
</dbReference>
<dbReference type="Pfam" id="PF16870">
    <property type="entry name" value="OxoGdeHyase_C"/>
    <property type="match status" value="1"/>
</dbReference>
<feature type="compositionally biased region" description="Low complexity" evidence="12">
    <location>
        <begin position="73"/>
        <end position="106"/>
    </location>
</feature>
<evidence type="ECO:0000256" key="5">
    <source>
        <dbReference type="ARBA" id="ARBA00022723"/>
    </source>
</evidence>
<dbReference type="InterPro" id="IPR001017">
    <property type="entry name" value="DH_E1"/>
</dbReference>
<proteinExistence type="predicted"/>
<comment type="pathway">
    <text evidence="3">Carbohydrate metabolism; tricarboxylic acid cycle; succinyl-CoA from 2-oxoglutarate (dehydrogenase route): step 1/1.</text>
</comment>
<keyword evidence="6" id="KW-0460">Magnesium</keyword>
<evidence type="ECO:0000256" key="10">
    <source>
        <dbReference type="ARBA" id="ARBA00051911"/>
    </source>
</evidence>
<dbReference type="OrthoDB" id="9759785at2"/>
<comment type="catalytic activity">
    <reaction evidence="11">
        <text>N(6)-[(R)-dihydrolipoyl]-L-lysyl-[protein] + succinyl-CoA = N(6)-[(R)-S(8)-succinyldihydrolipoyl]-L-lysyl-[protein] + CoA</text>
        <dbReference type="Rhea" id="RHEA:15213"/>
        <dbReference type="Rhea" id="RHEA-COMP:10475"/>
        <dbReference type="Rhea" id="RHEA-COMP:20092"/>
        <dbReference type="ChEBI" id="CHEBI:57287"/>
        <dbReference type="ChEBI" id="CHEBI:57292"/>
        <dbReference type="ChEBI" id="CHEBI:83100"/>
        <dbReference type="ChEBI" id="CHEBI:83120"/>
        <dbReference type="EC" id="2.3.1.61"/>
    </reaction>
</comment>
<dbReference type="Pfam" id="PF00676">
    <property type="entry name" value="E1_dh"/>
    <property type="match status" value="1"/>
</dbReference>
<dbReference type="InterPro" id="IPR023213">
    <property type="entry name" value="CAT-like_dom_sf"/>
</dbReference>
<evidence type="ECO:0000259" key="13">
    <source>
        <dbReference type="SMART" id="SM00861"/>
    </source>
</evidence>
<dbReference type="PANTHER" id="PTHR23152:SF4">
    <property type="entry name" value="2-OXOADIPATE DEHYDROGENASE COMPLEX COMPONENT E1"/>
    <property type="match status" value="1"/>
</dbReference>
<dbReference type="Pfam" id="PF16078">
    <property type="entry name" value="2-oxogl_dehyd_N"/>
    <property type="match status" value="1"/>
</dbReference>
<comment type="cofactor">
    <cofactor evidence="1">
        <name>Mg(2+)</name>
        <dbReference type="ChEBI" id="CHEBI:18420"/>
    </cofactor>
</comment>
<dbReference type="InterPro" id="IPR001078">
    <property type="entry name" value="2-oxoacid_DH_actylTfrase"/>
</dbReference>
<evidence type="ECO:0000256" key="3">
    <source>
        <dbReference type="ARBA" id="ARBA00004813"/>
    </source>
</evidence>
<dbReference type="GO" id="GO:0000287">
    <property type="term" value="F:magnesium ion binding"/>
    <property type="evidence" value="ECO:0007669"/>
    <property type="project" value="UniProtKB-ARBA"/>
</dbReference>
<evidence type="ECO:0000256" key="4">
    <source>
        <dbReference type="ARBA" id="ARBA00022532"/>
    </source>
</evidence>
<dbReference type="Gene3D" id="3.40.50.970">
    <property type="match status" value="1"/>
</dbReference>
<dbReference type="NCBIfam" id="TIGR00239">
    <property type="entry name" value="2oxo_dh_E1"/>
    <property type="match status" value="1"/>
</dbReference>
<feature type="region of interest" description="Disordered" evidence="12">
    <location>
        <begin position="55"/>
        <end position="230"/>
    </location>
</feature>
<reference evidence="14 15" key="1">
    <citation type="journal article" date="2015" name="Stand. Genomic Sci.">
        <title>Genomic Encyclopedia of Bacterial and Archaeal Type Strains, Phase III: the genomes of soil and plant-associated and newly described type strains.</title>
        <authorList>
            <person name="Whitman W.B."/>
            <person name="Woyke T."/>
            <person name="Klenk H.P."/>
            <person name="Zhou Y."/>
            <person name="Lilburn T.G."/>
            <person name="Beck B.J."/>
            <person name="De Vos P."/>
            <person name="Vandamme P."/>
            <person name="Eisen J.A."/>
            <person name="Garrity G."/>
            <person name="Hugenholtz P."/>
            <person name="Kyrpides N.C."/>
        </authorList>
    </citation>
    <scope>NUCLEOTIDE SEQUENCE [LARGE SCALE GENOMIC DNA]</scope>
    <source>
        <strain evidence="14 15">CECT 7306</strain>
    </source>
</reference>
<dbReference type="GO" id="GO:0004591">
    <property type="term" value="F:oxoglutarate dehydrogenase (succinyl-transferring) activity"/>
    <property type="evidence" value="ECO:0007669"/>
    <property type="project" value="UniProtKB-EC"/>
</dbReference>
<dbReference type="InterPro" id="IPR042179">
    <property type="entry name" value="KGD_C_sf"/>
</dbReference>
<dbReference type="Gene3D" id="1.10.287.1150">
    <property type="entry name" value="TPP helical domain"/>
    <property type="match status" value="1"/>
</dbReference>
<feature type="region of interest" description="Disordered" evidence="12">
    <location>
        <begin position="1"/>
        <end position="29"/>
    </location>
</feature>
<dbReference type="Gene3D" id="3.40.50.12470">
    <property type="match status" value="1"/>
</dbReference>
<dbReference type="InParanoid" id="A0A3N1HTZ0"/>
<evidence type="ECO:0000256" key="12">
    <source>
        <dbReference type="SAM" id="MobiDB-lite"/>
    </source>
</evidence>
<dbReference type="InterPro" id="IPR031717">
    <property type="entry name" value="ODO-1/KGD_C"/>
</dbReference>
<dbReference type="NCBIfam" id="NF006914">
    <property type="entry name" value="PRK09404.1"/>
    <property type="match status" value="1"/>
</dbReference>
<dbReference type="Pfam" id="PF00198">
    <property type="entry name" value="2-oxoacid_dh"/>
    <property type="match status" value="1"/>
</dbReference>
<dbReference type="GO" id="GO:0006099">
    <property type="term" value="P:tricarboxylic acid cycle"/>
    <property type="evidence" value="ECO:0007669"/>
    <property type="project" value="UniProtKB-UniPathway"/>
</dbReference>
<dbReference type="SUPFAM" id="SSF52777">
    <property type="entry name" value="CoA-dependent acyltransferases"/>
    <property type="match status" value="1"/>
</dbReference>
<gene>
    <name evidence="14" type="ORF">EDC03_0617</name>
</gene>
<feature type="compositionally biased region" description="Polar residues" evidence="12">
    <location>
        <begin position="1"/>
        <end position="11"/>
    </location>
</feature>
<comment type="catalytic activity">
    <reaction evidence="10">
        <text>N(6)-[(R)-lipoyl]-L-lysyl-[protein] + 2-oxoglutarate + H(+) = N(6)-[(R)-S(8)-succinyldihydrolipoyl]-L-lysyl-[protein] + CO2</text>
        <dbReference type="Rhea" id="RHEA:12188"/>
        <dbReference type="Rhea" id="RHEA-COMP:10474"/>
        <dbReference type="Rhea" id="RHEA-COMP:20092"/>
        <dbReference type="ChEBI" id="CHEBI:15378"/>
        <dbReference type="ChEBI" id="CHEBI:16526"/>
        <dbReference type="ChEBI" id="CHEBI:16810"/>
        <dbReference type="ChEBI" id="CHEBI:83099"/>
        <dbReference type="ChEBI" id="CHEBI:83120"/>
        <dbReference type="EC" id="1.2.4.2"/>
    </reaction>
</comment>
<keyword evidence="15" id="KW-1185">Reference proteome</keyword>
<dbReference type="UniPathway" id="UPA00223">
    <property type="reaction ID" value="UER00997"/>
</dbReference>
<dbReference type="FunCoup" id="A0A3N1HTZ0">
    <property type="interactions" value="305"/>
</dbReference>
<evidence type="ECO:0000256" key="6">
    <source>
        <dbReference type="ARBA" id="ARBA00022842"/>
    </source>
</evidence>
<dbReference type="CDD" id="cd02016">
    <property type="entry name" value="TPP_E1_OGDC_like"/>
    <property type="match status" value="1"/>
</dbReference>
<dbReference type="Pfam" id="PF02779">
    <property type="entry name" value="Transket_pyr"/>
    <property type="match status" value="1"/>
</dbReference>
<feature type="domain" description="Transketolase-like pyrimidine-binding" evidence="13">
    <location>
        <begin position="1012"/>
        <end position="1205"/>
    </location>
</feature>